<dbReference type="EMBL" id="JBHUMM010000013">
    <property type="protein sequence ID" value="MFD2671573.1"/>
    <property type="molecule type" value="Genomic_DNA"/>
</dbReference>
<evidence type="ECO:0000256" key="1">
    <source>
        <dbReference type="ARBA" id="ARBA00022737"/>
    </source>
</evidence>
<dbReference type="SUPFAM" id="SSF56801">
    <property type="entry name" value="Acetyl-CoA synthetase-like"/>
    <property type="match status" value="1"/>
</dbReference>
<proteinExistence type="predicted"/>
<dbReference type="Gene3D" id="3.30.559.30">
    <property type="entry name" value="Nonribosomal peptide synthetase, condensation domain"/>
    <property type="match status" value="1"/>
</dbReference>
<evidence type="ECO:0000259" key="2">
    <source>
        <dbReference type="Pfam" id="PF00668"/>
    </source>
</evidence>
<name>A0ABW5R992_9BACL</name>
<evidence type="ECO:0000313" key="3">
    <source>
        <dbReference type="EMBL" id="MFD2671573.1"/>
    </source>
</evidence>
<dbReference type="CDD" id="cd19543">
    <property type="entry name" value="DCL_NRPS"/>
    <property type="match status" value="1"/>
</dbReference>
<feature type="domain" description="Condensation" evidence="2">
    <location>
        <begin position="9"/>
        <end position="451"/>
    </location>
</feature>
<accession>A0ABW5R992</accession>
<feature type="non-terminal residue" evidence="3">
    <location>
        <position position="516"/>
    </location>
</feature>
<dbReference type="InterPro" id="IPR001242">
    <property type="entry name" value="Condensation_dom"/>
</dbReference>
<dbReference type="Proteomes" id="UP001597497">
    <property type="component" value="Unassembled WGS sequence"/>
</dbReference>
<keyword evidence="1" id="KW-0677">Repeat</keyword>
<dbReference type="Gene3D" id="3.40.50.980">
    <property type="match status" value="1"/>
</dbReference>
<dbReference type="PANTHER" id="PTHR45527">
    <property type="entry name" value="NONRIBOSOMAL PEPTIDE SYNTHETASE"/>
    <property type="match status" value="1"/>
</dbReference>
<dbReference type="Pfam" id="PF00668">
    <property type="entry name" value="Condensation"/>
    <property type="match status" value="1"/>
</dbReference>
<protein>
    <submittedName>
        <fullName evidence="3">Condensation domain-containing protein</fullName>
    </submittedName>
</protein>
<evidence type="ECO:0000313" key="4">
    <source>
        <dbReference type="Proteomes" id="UP001597497"/>
    </source>
</evidence>
<keyword evidence="4" id="KW-1185">Reference proteome</keyword>
<organism evidence="3 4">
    <name type="scientific">Marinicrinis sediminis</name>
    <dbReference type="NCBI Taxonomy" id="1652465"/>
    <lineage>
        <taxon>Bacteria</taxon>
        <taxon>Bacillati</taxon>
        <taxon>Bacillota</taxon>
        <taxon>Bacilli</taxon>
        <taxon>Bacillales</taxon>
        <taxon>Paenibacillaceae</taxon>
    </lineage>
</organism>
<dbReference type="InterPro" id="IPR023213">
    <property type="entry name" value="CAT-like_dom_sf"/>
</dbReference>
<dbReference type="Gene3D" id="3.30.559.10">
    <property type="entry name" value="Chloramphenicol acetyltransferase-like domain"/>
    <property type="match status" value="1"/>
</dbReference>
<dbReference type="SUPFAM" id="SSF52777">
    <property type="entry name" value="CoA-dependent acyltransferases"/>
    <property type="match status" value="2"/>
</dbReference>
<reference evidence="4" key="1">
    <citation type="journal article" date="2019" name="Int. J. Syst. Evol. Microbiol.">
        <title>The Global Catalogue of Microorganisms (GCM) 10K type strain sequencing project: providing services to taxonomists for standard genome sequencing and annotation.</title>
        <authorList>
            <consortium name="The Broad Institute Genomics Platform"/>
            <consortium name="The Broad Institute Genome Sequencing Center for Infectious Disease"/>
            <person name="Wu L."/>
            <person name="Ma J."/>
        </authorList>
    </citation>
    <scope>NUCLEOTIDE SEQUENCE [LARGE SCALE GENOMIC DNA]</scope>
    <source>
        <strain evidence="4">KCTC 33676</strain>
    </source>
</reference>
<dbReference type="PANTHER" id="PTHR45527:SF1">
    <property type="entry name" value="FATTY ACID SYNTHASE"/>
    <property type="match status" value="1"/>
</dbReference>
<gene>
    <name evidence="3" type="ORF">ACFSUC_08145</name>
</gene>
<sequence>MNNKREVKGIHALSPMQEGMLFHALKEPDSSAYFEQFACTLKGTLHIDKLQKCLNLLIAKYDILRTNFYHEQLKSPKQIVFKEKQLHIQVEDWSDLSEEAFQSGLNAFMEQDQQTGFDLAKDMLMRVTILIYGEKQYRLIWSYHHIVMDGWCLRRIVQEIMQLYEQLIEENQADPGFARPYSDYIKWLEQQDKQEAMAYWSEYLSGYEGYGGIPGKEQGRLAKPQTDHREQRFVIPSEIADRLEKLARTHQTTLNVVMQAAWGLLLSTYNQTNDVVFGMVSTGRPAEIEGVEQMIGLFINTIPLRIRTEDQDTVGQLLDKVQQSLMESQQYDYVPLAHIQAQSAPKRTLIDHIVTFQNFSQEEATPEHSPKLGFEILDEADYEQTHYDFTLMIMPNQGLDILVKYNSASLHEASVERMARHYMHVLETISSCSHERLDQLHFLTEQERREIVHVFNESGKRDAERTGGAWNRTIPELFAEQVALYPDELALVEANRHLTYRQLDAKAERLAQQLRD</sequence>
<dbReference type="RefSeq" id="WP_379929048.1">
    <property type="nucleotide sequence ID" value="NZ_JBHUMM010000013.1"/>
</dbReference>
<comment type="caution">
    <text evidence="3">The sequence shown here is derived from an EMBL/GenBank/DDBJ whole genome shotgun (WGS) entry which is preliminary data.</text>
</comment>